<reference evidence="2 3" key="1">
    <citation type="journal article" date="2009" name="Appl. Environ. Microbiol.">
        <title>Three genomes from the phylum Acidobacteria provide insight into the lifestyles of these microorganisms in soils.</title>
        <authorList>
            <person name="Ward N.L."/>
            <person name="Challacombe J.F."/>
            <person name="Janssen P.H."/>
            <person name="Henrissat B."/>
            <person name="Coutinho P.M."/>
            <person name="Wu M."/>
            <person name="Xie G."/>
            <person name="Haft D.H."/>
            <person name="Sait M."/>
            <person name="Badger J."/>
            <person name="Barabote R.D."/>
            <person name="Bradley B."/>
            <person name="Brettin T.S."/>
            <person name="Brinkac L.M."/>
            <person name="Bruce D."/>
            <person name="Creasy T."/>
            <person name="Daugherty S.C."/>
            <person name="Davidsen T.M."/>
            <person name="DeBoy R.T."/>
            <person name="Detter J.C."/>
            <person name="Dodson R.J."/>
            <person name="Durkin A.S."/>
            <person name="Ganapathy A."/>
            <person name="Gwinn-Giglio M."/>
            <person name="Han C.S."/>
            <person name="Khouri H."/>
            <person name="Kiss H."/>
            <person name="Kothari S.P."/>
            <person name="Madupu R."/>
            <person name="Nelson K.E."/>
            <person name="Nelson W.C."/>
            <person name="Paulsen I."/>
            <person name="Penn K."/>
            <person name="Ren Q."/>
            <person name="Rosovitz M.J."/>
            <person name="Selengut J.D."/>
            <person name="Shrivastava S."/>
            <person name="Sullivan S.A."/>
            <person name="Tapia R."/>
            <person name="Thompson L.S."/>
            <person name="Watkins K.L."/>
            <person name="Yang Q."/>
            <person name="Yu C."/>
            <person name="Zafar N."/>
            <person name="Zhou L."/>
            <person name="Kuske C.R."/>
        </authorList>
    </citation>
    <scope>NUCLEOTIDE SEQUENCE [LARGE SCALE GENOMIC DNA]</scope>
    <source>
        <strain evidence="3">ATCC 51196 / DSM 11244 / BCRC 80197 / JCM 7670 / NBRC 15755 / NCIMB 13165 / 161</strain>
    </source>
</reference>
<dbReference type="HOGENOM" id="CLU_2230595_0_0_0"/>
<evidence type="ECO:0000256" key="1">
    <source>
        <dbReference type="SAM" id="MobiDB-lite"/>
    </source>
</evidence>
<organism evidence="2 3">
    <name type="scientific">Acidobacterium capsulatum (strain ATCC 51196 / DSM 11244 / BCRC 80197 / JCM 7670 / NBRC 15755 / NCIMB 13165 / 161)</name>
    <dbReference type="NCBI Taxonomy" id="240015"/>
    <lineage>
        <taxon>Bacteria</taxon>
        <taxon>Pseudomonadati</taxon>
        <taxon>Acidobacteriota</taxon>
        <taxon>Terriglobia</taxon>
        <taxon>Terriglobales</taxon>
        <taxon>Acidobacteriaceae</taxon>
        <taxon>Acidobacterium</taxon>
    </lineage>
</organism>
<dbReference type="InParanoid" id="C1F3H7"/>
<accession>C1F3H7</accession>
<feature type="compositionally biased region" description="Polar residues" evidence="1">
    <location>
        <begin position="91"/>
        <end position="105"/>
    </location>
</feature>
<name>C1F3H7_ACIC5</name>
<dbReference type="AlphaFoldDB" id="C1F3H7"/>
<dbReference type="Proteomes" id="UP000002207">
    <property type="component" value="Chromosome"/>
</dbReference>
<dbReference type="KEGG" id="aca:ACP_0966"/>
<protein>
    <submittedName>
        <fullName evidence="2">Uncharacterized protein</fullName>
    </submittedName>
</protein>
<evidence type="ECO:0000313" key="3">
    <source>
        <dbReference type="Proteomes" id="UP000002207"/>
    </source>
</evidence>
<feature type="region of interest" description="Disordered" evidence="1">
    <location>
        <begin position="57"/>
        <end position="105"/>
    </location>
</feature>
<keyword evidence="3" id="KW-1185">Reference proteome</keyword>
<dbReference type="EMBL" id="CP001472">
    <property type="protein sequence ID" value="ACO34428.1"/>
    <property type="molecule type" value="Genomic_DNA"/>
</dbReference>
<proteinExistence type="predicted"/>
<evidence type="ECO:0000313" key="2">
    <source>
        <dbReference type="EMBL" id="ACO34428.1"/>
    </source>
</evidence>
<sequence>MARSKCSWLSSWLSSEPHSILASSQTTSPVCSGLRLSSSSPRNPAASSCALASLRHNRTCPEGDPRKATRAPMHAPPDPSSARPRGAVKNIVSSTEPTASANIWS</sequence>
<gene>
    <name evidence="2" type="ordered locus">ACP_0966</name>
</gene>